<organism evidence="8 9">
    <name type="scientific">Varanus komodoensis</name>
    <name type="common">Komodo dragon</name>
    <dbReference type="NCBI Taxonomy" id="61221"/>
    <lineage>
        <taxon>Eukaryota</taxon>
        <taxon>Metazoa</taxon>
        <taxon>Chordata</taxon>
        <taxon>Craniata</taxon>
        <taxon>Vertebrata</taxon>
        <taxon>Euteleostomi</taxon>
        <taxon>Lepidosauria</taxon>
        <taxon>Squamata</taxon>
        <taxon>Bifurcata</taxon>
        <taxon>Unidentata</taxon>
        <taxon>Episquamata</taxon>
        <taxon>Toxicofera</taxon>
        <taxon>Anguimorpha</taxon>
        <taxon>Paleoanguimorpha</taxon>
        <taxon>Varanoidea</taxon>
        <taxon>Varanidae</taxon>
        <taxon>Varanus</taxon>
    </lineage>
</organism>
<accession>A0A8D2IT81</accession>
<dbReference type="AlphaFoldDB" id="A0A8D2IT81"/>
<evidence type="ECO:0000313" key="9">
    <source>
        <dbReference type="Proteomes" id="UP000694545"/>
    </source>
</evidence>
<feature type="transmembrane region" description="Helical" evidence="6">
    <location>
        <begin position="257"/>
        <end position="276"/>
    </location>
</feature>
<keyword evidence="2 5" id="KW-0812">Transmembrane</keyword>
<feature type="transmembrane region" description="Helical" evidence="6">
    <location>
        <begin position="225"/>
        <end position="245"/>
    </location>
</feature>
<protein>
    <submittedName>
        <fullName evidence="8">Cytochrome c oxidase assembly factor COX18</fullName>
    </submittedName>
</protein>
<proteinExistence type="inferred from homology"/>
<comment type="similarity">
    <text evidence="5">Belongs to the OXA1/ALB3/YidC family.</text>
</comment>
<reference evidence="8" key="1">
    <citation type="submission" date="2025-08" db="UniProtKB">
        <authorList>
            <consortium name="Ensembl"/>
        </authorList>
    </citation>
    <scope>IDENTIFICATION</scope>
</reference>
<dbReference type="GO" id="GO:0032977">
    <property type="term" value="F:membrane insertase activity"/>
    <property type="evidence" value="ECO:0007669"/>
    <property type="project" value="InterPro"/>
</dbReference>
<feature type="transmembrane region" description="Helical" evidence="6">
    <location>
        <begin position="170"/>
        <end position="188"/>
    </location>
</feature>
<evidence type="ECO:0000313" key="8">
    <source>
        <dbReference type="Ensembl" id="ENSVKKP00000005503.1"/>
    </source>
</evidence>
<dbReference type="Pfam" id="PF02096">
    <property type="entry name" value="60KD_IMP"/>
    <property type="match status" value="1"/>
</dbReference>
<dbReference type="Ensembl" id="ENSVKKT00000005658.1">
    <property type="protein sequence ID" value="ENSVKKP00000005503.1"/>
    <property type="gene ID" value="ENSVKKG00000004044.1"/>
</dbReference>
<dbReference type="InterPro" id="IPR028055">
    <property type="entry name" value="YidC/Oxa/ALB_C"/>
</dbReference>
<dbReference type="OMA" id="WQRKRIV"/>
<reference evidence="8" key="2">
    <citation type="submission" date="2025-09" db="UniProtKB">
        <authorList>
            <consortium name="Ensembl"/>
        </authorList>
    </citation>
    <scope>IDENTIFICATION</scope>
</reference>
<keyword evidence="4 6" id="KW-0472">Membrane</keyword>
<dbReference type="InterPro" id="IPR001708">
    <property type="entry name" value="YidC/ALB3/OXA1/COX18"/>
</dbReference>
<name>A0A8D2IT81_VARKO</name>
<evidence type="ECO:0000256" key="1">
    <source>
        <dbReference type="ARBA" id="ARBA00004141"/>
    </source>
</evidence>
<dbReference type="CDD" id="cd20069">
    <property type="entry name" value="5TM_Oxa1-like"/>
    <property type="match status" value="1"/>
</dbReference>
<evidence type="ECO:0000256" key="4">
    <source>
        <dbReference type="ARBA" id="ARBA00023136"/>
    </source>
</evidence>
<evidence type="ECO:0000256" key="3">
    <source>
        <dbReference type="ARBA" id="ARBA00022989"/>
    </source>
</evidence>
<keyword evidence="3 6" id="KW-1133">Transmembrane helix</keyword>
<evidence type="ECO:0000256" key="2">
    <source>
        <dbReference type="ARBA" id="ARBA00022692"/>
    </source>
</evidence>
<dbReference type="GO" id="GO:0033617">
    <property type="term" value="P:mitochondrial respiratory chain complex IV assembly"/>
    <property type="evidence" value="ECO:0007669"/>
    <property type="project" value="TreeGrafter"/>
</dbReference>
<keyword evidence="9" id="KW-1185">Reference proteome</keyword>
<dbReference type="GO" id="GO:0005743">
    <property type="term" value="C:mitochondrial inner membrane"/>
    <property type="evidence" value="ECO:0007669"/>
    <property type="project" value="TreeGrafter"/>
</dbReference>
<dbReference type="Proteomes" id="UP000694545">
    <property type="component" value="Unplaced"/>
</dbReference>
<evidence type="ECO:0000256" key="6">
    <source>
        <dbReference type="SAM" id="Phobius"/>
    </source>
</evidence>
<dbReference type="GO" id="GO:0032979">
    <property type="term" value="P:protein insertion into mitochondrial inner membrane from matrix"/>
    <property type="evidence" value="ECO:0007669"/>
    <property type="project" value="TreeGrafter"/>
</dbReference>
<dbReference type="PANTHER" id="PTHR12428">
    <property type="entry name" value="OXA1"/>
    <property type="match status" value="1"/>
</dbReference>
<evidence type="ECO:0000256" key="5">
    <source>
        <dbReference type="RuleBase" id="RU003945"/>
    </source>
</evidence>
<evidence type="ECO:0000259" key="7">
    <source>
        <dbReference type="Pfam" id="PF02096"/>
    </source>
</evidence>
<dbReference type="PANTHER" id="PTHR12428:SF65">
    <property type="entry name" value="CYTOCHROME C OXIDASE ASSEMBLY PROTEIN COX18, MITOCHONDRIAL"/>
    <property type="match status" value="1"/>
</dbReference>
<feature type="domain" description="Membrane insertase YidC/Oxa/ALB C-terminal" evidence="7">
    <location>
        <begin position="82"/>
        <end position="289"/>
    </location>
</feature>
<comment type="subcellular location">
    <subcellularLocation>
        <location evidence="1 5">Membrane</location>
        <topology evidence="1 5">Multi-pass membrane protein</topology>
    </subcellularLocation>
</comment>
<sequence>MVSLAVSSLRGVSSVARGMRDPACRLLCCGGARPLSTPASVGGGGGLGEPSWGWYETLSSSVPALWMESGLVALQAASGLPWWATVIAASAVLRTGLTLPLAAQQGRVLAKLENLQPEIQSLAKRLRYEVSICAKQQEWSEKSARFYFKKNLKRIVSELYVRDNCHPFKATLLIWIQIPLWVFVSVALRNLSVGSGTSEGTYIQEQLSTGGTLWFMDLTVPDSTWILPIILGTLNLLIVEVWKIIAGTAEKMYLSQFFNYFVIYCIARSTTIPLYWMSSSFMGLLFNLLLRSPAFRRLCRIPRTKSDSDTPYRDILATFCAKYFLK</sequence>